<organism evidence="1 2">
    <name type="scientific">Infirmifilum lucidum</name>
    <dbReference type="NCBI Taxonomy" id="2776706"/>
    <lineage>
        <taxon>Archaea</taxon>
        <taxon>Thermoproteota</taxon>
        <taxon>Thermoprotei</taxon>
        <taxon>Thermofilales</taxon>
        <taxon>Thermofilaceae</taxon>
        <taxon>Infirmifilum</taxon>
    </lineage>
</organism>
<dbReference type="AlphaFoldDB" id="A0A7L9FEP7"/>
<evidence type="ECO:0000313" key="2">
    <source>
        <dbReference type="Proteomes" id="UP000594121"/>
    </source>
</evidence>
<dbReference type="EMBL" id="CP062310">
    <property type="protein sequence ID" value="QOJ78101.1"/>
    <property type="molecule type" value="Genomic_DNA"/>
</dbReference>
<name>A0A7L9FEP7_9CREN</name>
<dbReference type="Proteomes" id="UP000594121">
    <property type="component" value="Chromosome"/>
</dbReference>
<evidence type="ECO:0000313" key="1">
    <source>
        <dbReference type="EMBL" id="QOJ78101.1"/>
    </source>
</evidence>
<dbReference type="RefSeq" id="WP_192818074.1">
    <property type="nucleotide sequence ID" value="NZ_CP062310.1"/>
</dbReference>
<proteinExistence type="predicted"/>
<keyword evidence="2" id="KW-1185">Reference proteome</keyword>
<accession>A0A7L9FEP7</accession>
<sequence>MPVRYLGRGIEDTVREGLRKFLADDPGTLKLALELLEVYAREGRNGVRKLIQELVEAGNIGSEAAEA</sequence>
<dbReference type="GeneID" id="59149180"/>
<dbReference type="KEGG" id="thel:IG193_04750"/>
<reference evidence="1 2" key="1">
    <citation type="submission" date="2020-10" db="EMBL/GenBank/DDBJ databases">
        <title>Thermofilum lucidum 3507LT sp. nov. a novel member of Thermofilaceae family isolated from Chile hot spring, and proposal of description order Thermofilales.</title>
        <authorList>
            <person name="Zayulina K.S."/>
            <person name="Elcheninov A.G."/>
            <person name="Toshchakov S.V."/>
            <person name="Kublanov I.V."/>
        </authorList>
    </citation>
    <scope>NUCLEOTIDE SEQUENCE [LARGE SCALE GENOMIC DNA]</scope>
    <source>
        <strain evidence="1 2">3507LT</strain>
    </source>
</reference>
<gene>
    <name evidence="1" type="ORF">IG193_04750</name>
</gene>
<protein>
    <submittedName>
        <fullName evidence="1">Uncharacterized protein</fullName>
    </submittedName>
</protein>
<dbReference type="InParanoid" id="A0A7L9FEP7"/>